<feature type="compositionally biased region" description="Basic and acidic residues" evidence="1">
    <location>
        <begin position="252"/>
        <end position="263"/>
    </location>
</feature>
<keyword evidence="2" id="KW-1133">Transmembrane helix</keyword>
<accession>A0A6L2N8I8</accession>
<evidence type="ECO:0000256" key="1">
    <source>
        <dbReference type="SAM" id="MobiDB-lite"/>
    </source>
</evidence>
<gene>
    <name evidence="4" type="ORF">Tci_054481</name>
</gene>
<feature type="transmembrane region" description="Helical" evidence="2">
    <location>
        <begin position="163"/>
        <end position="180"/>
    </location>
</feature>
<name>A0A6L2N8I8_TANCI</name>
<dbReference type="AlphaFoldDB" id="A0A6L2N8I8"/>
<dbReference type="Gene3D" id="3.90.1720.10">
    <property type="entry name" value="endopeptidase domain like (from Nostoc punctiforme)"/>
    <property type="match status" value="1"/>
</dbReference>
<comment type="caution">
    <text evidence="4">The sequence shown here is derived from an EMBL/GenBank/DDBJ whole genome shotgun (WGS) entry which is preliminary data.</text>
</comment>
<evidence type="ECO:0000313" key="4">
    <source>
        <dbReference type="EMBL" id="GEU82503.1"/>
    </source>
</evidence>
<organism evidence="4">
    <name type="scientific">Tanacetum cinerariifolium</name>
    <name type="common">Dalmatian daisy</name>
    <name type="synonym">Chrysanthemum cinerariifolium</name>
    <dbReference type="NCBI Taxonomy" id="118510"/>
    <lineage>
        <taxon>Eukaryota</taxon>
        <taxon>Viridiplantae</taxon>
        <taxon>Streptophyta</taxon>
        <taxon>Embryophyta</taxon>
        <taxon>Tracheophyta</taxon>
        <taxon>Spermatophyta</taxon>
        <taxon>Magnoliopsida</taxon>
        <taxon>eudicotyledons</taxon>
        <taxon>Gunneridae</taxon>
        <taxon>Pentapetalae</taxon>
        <taxon>asterids</taxon>
        <taxon>campanulids</taxon>
        <taxon>Asterales</taxon>
        <taxon>Asteraceae</taxon>
        <taxon>Asteroideae</taxon>
        <taxon>Anthemideae</taxon>
        <taxon>Anthemidinae</taxon>
        <taxon>Tanacetum</taxon>
    </lineage>
</organism>
<dbReference type="PANTHER" id="PTHR46137:SF3">
    <property type="entry name" value="OS05G0310600 PROTEIN"/>
    <property type="match status" value="1"/>
</dbReference>
<evidence type="ECO:0000259" key="3">
    <source>
        <dbReference type="PROSITE" id="PS51934"/>
    </source>
</evidence>
<proteinExistence type="predicted"/>
<dbReference type="Pfam" id="PF04970">
    <property type="entry name" value="LRAT"/>
    <property type="match status" value="1"/>
</dbReference>
<keyword evidence="2" id="KW-0472">Membrane</keyword>
<dbReference type="PANTHER" id="PTHR46137">
    <property type="entry name" value="OS05G0310600 PROTEIN"/>
    <property type="match status" value="1"/>
</dbReference>
<feature type="non-terminal residue" evidence="4">
    <location>
        <position position="1"/>
    </location>
</feature>
<feature type="domain" description="LRAT" evidence="3">
    <location>
        <begin position="1"/>
        <end position="141"/>
    </location>
</feature>
<keyword evidence="2" id="KW-0812">Transmembrane</keyword>
<evidence type="ECO:0000256" key="2">
    <source>
        <dbReference type="SAM" id="Phobius"/>
    </source>
</evidence>
<dbReference type="InterPro" id="IPR007053">
    <property type="entry name" value="LRAT_dom"/>
</dbReference>
<dbReference type="EMBL" id="BKCJ010008492">
    <property type="protein sequence ID" value="GEU82503.1"/>
    <property type="molecule type" value="Genomic_DNA"/>
</dbReference>
<sequence length="276" mass="30322">MLDKTPLNTGIYIGTPSKLVIHVTAGGKDIAGIFRRKPPKSCSTDGCGTYTGKKSSVFRTCLSCFREGSPVYRYQYGVGTFEHMFKLRGGTCTMAVSDPPDEVVRRAHVLLQAGFGKYDLIDNNCEDFGLYCKTSLMVRGGDNKPIIGTSGQGNSWFRASLRSFLMASGAVTLFITPYALDIGGVRDVADRLIIGTSDQWKSIFGTTVASFFAVAGLTFIKLRHDYDIGVRSDAERVPVEEFIKLLGRKRSERMSPIKSETRQKKAPAPLESQPSF</sequence>
<feature type="region of interest" description="Disordered" evidence="1">
    <location>
        <begin position="252"/>
        <end position="276"/>
    </location>
</feature>
<dbReference type="PROSITE" id="PS51934">
    <property type="entry name" value="LRAT"/>
    <property type="match status" value="1"/>
</dbReference>
<reference evidence="4" key="1">
    <citation type="journal article" date="2019" name="Sci. Rep.">
        <title>Draft genome of Tanacetum cinerariifolium, the natural source of mosquito coil.</title>
        <authorList>
            <person name="Yamashiro T."/>
            <person name="Shiraishi A."/>
            <person name="Satake H."/>
            <person name="Nakayama K."/>
        </authorList>
    </citation>
    <scope>NUCLEOTIDE SEQUENCE</scope>
</reference>
<protein>
    <submittedName>
        <fullName evidence="4">NC domain-containing protein</fullName>
    </submittedName>
</protein>
<feature type="transmembrane region" description="Helical" evidence="2">
    <location>
        <begin position="200"/>
        <end position="222"/>
    </location>
</feature>